<dbReference type="PANTHER" id="PTHR33608">
    <property type="entry name" value="BLL2464 PROTEIN"/>
    <property type="match status" value="1"/>
</dbReference>
<dbReference type="SUPFAM" id="SSF53300">
    <property type="entry name" value="vWA-like"/>
    <property type="match status" value="1"/>
</dbReference>
<evidence type="ECO:0000259" key="1">
    <source>
        <dbReference type="Pfam" id="PF01882"/>
    </source>
</evidence>
<feature type="domain" description="DUF58" evidence="1">
    <location>
        <begin position="42"/>
        <end position="253"/>
    </location>
</feature>
<keyword evidence="3" id="KW-1185">Reference proteome</keyword>
<reference evidence="2 3" key="1">
    <citation type="submission" date="2020-01" db="EMBL/GenBank/DDBJ databases">
        <title>Genome sequence of Desulfovibrio aerotolerans DSM 16695(T).</title>
        <authorList>
            <person name="Karnachuk O."/>
            <person name="Avakyan M."/>
            <person name="Mardanov A."/>
            <person name="Kadnikov V."/>
            <person name="Ravin N."/>
        </authorList>
    </citation>
    <scope>NUCLEOTIDE SEQUENCE [LARGE SCALE GENOMIC DNA]</scope>
    <source>
        <strain evidence="2 3">DSM 16695</strain>
    </source>
</reference>
<proteinExistence type="predicted"/>
<dbReference type="Proteomes" id="UP000482487">
    <property type="component" value="Unassembled WGS sequence"/>
</dbReference>
<dbReference type="InterPro" id="IPR002881">
    <property type="entry name" value="DUF58"/>
</dbReference>
<dbReference type="PANTHER" id="PTHR33608:SF6">
    <property type="entry name" value="BLL2464 PROTEIN"/>
    <property type="match status" value="1"/>
</dbReference>
<protein>
    <submittedName>
        <fullName evidence="2">DUF58 domain-containing protein</fullName>
    </submittedName>
</protein>
<sequence length="307" mass="31858">MQASQLLAQAQRVRLTPCGTAAAALAGSYRSAFRGSGMEYEESREYAPGDDVSAMDWKATARLGRPFVKRLREERSRTFLLAVDISPSMAFAAAGPSPYETAALAAVTLAVSAAANRDRVGLVLFSDRVEAFLPPTAGPAVPFAVARALAETRPTGRGTDPAPALALAGVALAHRAVVFVLSDFLAGAWSAPLGRLAAQHDVAAAVLTTPDDRALPPAGLLTATDLETGGLAVIDCGNPAVRARYAGARAARRSQTMASLSAVGVDVLTLAAGLPPAPALQAFFRRRTHPAYHSGRARRARPASIPA</sequence>
<dbReference type="AlphaFoldDB" id="A0A7C9IKY4"/>
<dbReference type="OrthoDB" id="9776116at2"/>
<accession>A0A7C9IKY4</accession>
<organism evidence="2 3">
    <name type="scientific">Solidesulfovibrio aerotolerans</name>
    <dbReference type="NCBI Taxonomy" id="295255"/>
    <lineage>
        <taxon>Bacteria</taxon>
        <taxon>Pseudomonadati</taxon>
        <taxon>Thermodesulfobacteriota</taxon>
        <taxon>Desulfovibrionia</taxon>
        <taxon>Desulfovibrionales</taxon>
        <taxon>Desulfovibrionaceae</taxon>
        <taxon>Solidesulfovibrio</taxon>
    </lineage>
</organism>
<gene>
    <name evidence="2" type="ORF">GTA51_00410</name>
</gene>
<evidence type="ECO:0000313" key="2">
    <source>
        <dbReference type="EMBL" id="MYL81599.1"/>
    </source>
</evidence>
<comment type="caution">
    <text evidence="2">The sequence shown here is derived from an EMBL/GenBank/DDBJ whole genome shotgun (WGS) entry which is preliminary data.</text>
</comment>
<dbReference type="Gene3D" id="3.40.50.410">
    <property type="entry name" value="von Willebrand factor, type A domain"/>
    <property type="match status" value="1"/>
</dbReference>
<dbReference type="EMBL" id="WVUD01000001">
    <property type="protein sequence ID" value="MYL81599.1"/>
    <property type="molecule type" value="Genomic_DNA"/>
</dbReference>
<evidence type="ECO:0000313" key="3">
    <source>
        <dbReference type="Proteomes" id="UP000482487"/>
    </source>
</evidence>
<name>A0A7C9IKY4_9BACT</name>
<dbReference type="Pfam" id="PF01882">
    <property type="entry name" value="DUF58"/>
    <property type="match status" value="1"/>
</dbReference>
<dbReference type="InterPro" id="IPR036465">
    <property type="entry name" value="vWFA_dom_sf"/>
</dbReference>